<name>A0A0L0DUA6_THETB</name>
<feature type="region of interest" description="Disordered" evidence="2">
    <location>
        <begin position="1"/>
        <end position="22"/>
    </location>
</feature>
<organism evidence="3 4">
    <name type="scientific">Thecamonas trahens ATCC 50062</name>
    <dbReference type="NCBI Taxonomy" id="461836"/>
    <lineage>
        <taxon>Eukaryota</taxon>
        <taxon>Apusozoa</taxon>
        <taxon>Apusomonadida</taxon>
        <taxon>Apusomonadidae</taxon>
        <taxon>Thecamonas</taxon>
    </lineage>
</organism>
<keyword evidence="4" id="KW-1185">Reference proteome</keyword>
<feature type="region of interest" description="Disordered" evidence="2">
    <location>
        <begin position="707"/>
        <end position="743"/>
    </location>
</feature>
<protein>
    <recommendedName>
        <fullName evidence="5">DH domain-containing protein</fullName>
    </recommendedName>
</protein>
<evidence type="ECO:0000313" key="3">
    <source>
        <dbReference type="EMBL" id="KNC55855.1"/>
    </source>
</evidence>
<sequence length="931" mass="102785">MSDSASDDTPTTPAGPPPMPHRSLAVEVVEPDETPIRIVRTLQELAEVEVSYLSKLYALKHLREVCRGKEPTAEREVMNALVPHDLIMSLYVIHTQDKVLLPSPLDLASASSYFDNPGVTANLSFYVHYVAQWETITGAMQAANARPAFRTFCASVLDELPGLDFGRTLYNLLYAPIAHIFHVKNIIETLVKEVCGKGAAQSPSPDHIASCELCSGYAKMRALVAKLNSKMAHVKDKATTVVLHSSFSSATQAVLAPDLASRIAVRQGDVFPRQVSMITGSASYATSTSTLILFNDVAVLVNGPGKEQVLGCNRFFSVAIADHDPTAFVLFIPSPPHSPTLTTELTFRTPSTVEANKWVEAFQSEIEKALSLHLSTLAPPEPDLLVLEDAAPSTPVANHGSPLDRVGVMAKAAKRRSTAIRSMDHEARQEARFYLELRQWIEQELVAEYTGKIENLENQLADRDAVIAANTEINAVLEAEITKVVSEKEAEEQAKAMAAEASAQSQDAFAYLEQQYAAQVSYAQKLSEELFKTKSELAREHDRLLASEKKFRKVDFVLGRKNAELDKVRSESQTLHESTISMFQEEIQALKRLLATKDEELEHYRKRIAELRDASARRPRTASATDGTEGNDGFMMVTSAQGFTEEEHFAAIDQLTRDLRTAFDDEMNAMRNELETHQELAKTLAYEKRAVEMQYHALATEMAQLMQKSEQEAEPSGATAQLAVSEQPAPTDNRSPARPQIRPDELRAQSKLLALEAEIRKLKGSLASKDDVIAELRHEIEIASHKFDMQLRVTSREVDALNFEIQSLRESTANEKAGLLARIKAYEMRLAETRRARTASDSAVVTMGDGHMHRATRSAVDMVRGDGIPGSASETESDSESGPGNDVFDGLSAMRRQCTQCRQFRDQTAFESAQWLQPVAGVRICRSCGGN</sequence>
<keyword evidence="1" id="KW-0175">Coiled coil</keyword>
<dbReference type="Proteomes" id="UP000054408">
    <property type="component" value="Unassembled WGS sequence"/>
</dbReference>
<reference evidence="3 4" key="1">
    <citation type="submission" date="2010-05" db="EMBL/GenBank/DDBJ databases">
        <title>The Genome Sequence of Thecamonas trahens ATCC 50062.</title>
        <authorList>
            <consortium name="The Broad Institute Genome Sequencing Platform"/>
            <person name="Russ C."/>
            <person name="Cuomo C."/>
            <person name="Shea T."/>
            <person name="Young S.K."/>
            <person name="Zeng Q."/>
            <person name="Koehrsen M."/>
            <person name="Haas B."/>
            <person name="Borodovsky M."/>
            <person name="Guigo R."/>
            <person name="Alvarado L."/>
            <person name="Berlin A."/>
            <person name="Bochicchio J."/>
            <person name="Borenstein D."/>
            <person name="Chapman S."/>
            <person name="Chen Z."/>
            <person name="Freedman E."/>
            <person name="Gellesch M."/>
            <person name="Goldberg J."/>
            <person name="Griggs A."/>
            <person name="Gujja S."/>
            <person name="Heilman E."/>
            <person name="Heiman D."/>
            <person name="Hepburn T."/>
            <person name="Howarth C."/>
            <person name="Jen D."/>
            <person name="Larson L."/>
            <person name="Mehta T."/>
            <person name="Park D."/>
            <person name="Pearson M."/>
            <person name="Roberts A."/>
            <person name="Saif S."/>
            <person name="Shenoy N."/>
            <person name="Sisk P."/>
            <person name="Stolte C."/>
            <person name="Sykes S."/>
            <person name="Thomson T."/>
            <person name="Walk T."/>
            <person name="White J."/>
            <person name="Yandava C."/>
            <person name="Burger G."/>
            <person name="Gray M.W."/>
            <person name="Holland P.W.H."/>
            <person name="King N."/>
            <person name="Lang F.B.F."/>
            <person name="Roger A.J."/>
            <person name="Ruiz-Trillo I."/>
            <person name="Lander E."/>
            <person name="Nusbaum C."/>
        </authorList>
    </citation>
    <scope>NUCLEOTIDE SEQUENCE [LARGE SCALE GENOMIC DNA]</scope>
    <source>
        <strain evidence="3 4">ATCC 50062</strain>
    </source>
</reference>
<evidence type="ECO:0008006" key="5">
    <source>
        <dbReference type="Google" id="ProtNLM"/>
    </source>
</evidence>
<dbReference type="GO" id="GO:0045098">
    <property type="term" value="C:type III intermediate filament"/>
    <property type="evidence" value="ECO:0007669"/>
    <property type="project" value="TreeGrafter"/>
</dbReference>
<dbReference type="SUPFAM" id="SSF48065">
    <property type="entry name" value="DBL homology domain (DH-domain)"/>
    <property type="match status" value="1"/>
</dbReference>
<feature type="coiled-coil region" evidence="1">
    <location>
        <begin position="580"/>
        <end position="614"/>
    </location>
</feature>
<proteinExistence type="predicted"/>
<evidence type="ECO:0000313" key="4">
    <source>
        <dbReference type="Proteomes" id="UP000054408"/>
    </source>
</evidence>
<feature type="coiled-coil region" evidence="1">
    <location>
        <begin position="446"/>
        <end position="494"/>
    </location>
</feature>
<gene>
    <name evidence="3" type="ORF">AMSG_11299</name>
</gene>
<dbReference type="InterPro" id="IPR035899">
    <property type="entry name" value="DBL_dom_sf"/>
</dbReference>
<evidence type="ECO:0000256" key="1">
    <source>
        <dbReference type="SAM" id="Coils"/>
    </source>
</evidence>
<dbReference type="GeneID" id="25569311"/>
<dbReference type="EMBL" id="GL349507">
    <property type="protein sequence ID" value="KNC55855.1"/>
    <property type="molecule type" value="Genomic_DNA"/>
</dbReference>
<dbReference type="PANTHER" id="PTHR34707:SF1">
    <property type="entry name" value="VIMENTIN-TYPE INTERMEDIATE FILAMENT-ASSOCIATED COILED-COIL PROTEIN"/>
    <property type="match status" value="1"/>
</dbReference>
<feature type="region of interest" description="Disordered" evidence="2">
    <location>
        <begin position="863"/>
        <end position="889"/>
    </location>
</feature>
<dbReference type="PANTHER" id="PTHR34707">
    <property type="entry name" value="VIMENTIN-TYPE INTERMEDIATE FILAMENT-ASSOCIATED COILED-COIL PROTEIN"/>
    <property type="match status" value="1"/>
</dbReference>
<accession>A0A0L0DUA6</accession>
<dbReference type="RefSeq" id="XP_013752781.1">
    <property type="nucleotide sequence ID" value="XM_013897327.1"/>
</dbReference>
<feature type="compositionally biased region" description="Polar residues" evidence="2">
    <location>
        <begin position="718"/>
        <end position="734"/>
    </location>
</feature>
<dbReference type="AlphaFoldDB" id="A0A0L0DUA6"/>
<dbReference type="Gene3D" id="1.20.900.10">
    <property type="entry name" value="Dbl homology (DH) domain"/>
    <property type="match status" value="1"/>
</dbReference>
<evidence type="ECO:0000256" key="2">
    <source>
        <dbReference type="SAM" id="MobiDB-lite"/>
    </source>
</evidence>